<dbReference type="CDD" id="cd00622">
    <property type="entry name" value="PLPDE_III_ODC"/>
    <property type="match status" value="1"/>
</dbReference>
<feature type="active site" description="Proton donor" evidence="9">
    <location>
        <position position="373"/>
    </location>
</feature>
<dbReference type="SUPFAM" id="SSF51419">
    <property type="entry name" value="PLP-binding barrel"/>
    <property type="match status" value="1"/>
</dbReference>
<dbReference type="PANTHER" id="PTHR11482">
    <property type="entry name" value="ARGININE/DIAMINOPIMELATE/ORNITHINE DECARBOXYLASE"/>
    <property type="match status" value="1"/>
</dbReference>
<dbReference type="Gene3D" id="2.40.37.10">
    <property type="entry name" value="Lyase, Ornithine Decarboxylase, Chain A, domain 1"/>
    <property type="match status" value="1"/>
</dbReference>
<dbReference type="Pfam" id="PF02784">
    <property type="entry name" value="Orn_Arg_deC_N"/>
    <property type="match status" value="1"/>
</dbReference>
<proteinExistence type="inferred from homology"/>
<evidence type="ECO:0000256" key="8">
    <source>
        <dbReference type="ARBA" id="ARBA00049127"/>
    </source>
</evidence>
<organism evidence="11 12">
    <name type="scientific">Elliptochloris bilobata</name>
    <dbReference type="NCBI Taxonomy" id="381761"/>
    <lineage>
        <taxon>Eukaryota</taxon>
        <taxon>Viridiplantae</taxon>
        <taxon>Chlorophyta</taxon>
        <taxon>core chlorophytes</taxon>
        <taxon>Trebouxiophyceae</taxon>
        <taxon>Trebouxiophyceae incertae sedis</taxon>
        <taxon>Elliptochloris clade</taxon>
        <taxon>Elliptochloris</taxon>
    </lineage>
</organism>
<dbReference type="InterPro" id="IPR029066">
    <property type="entry name" value="PLP-binding_barrel"/>
</dbReference>
<name>A0AAW1QVN9_9CHLO</name>
<dbReference type="PRINTS" id="PR01182">
    <property type="entry name" value="ORNDCRBXLASE"/>
</dbReference>
<keyword evidence="4" id="KW-0456">Lyase</keyword>
<dbReference type="Proteomes" id="UP001445335">
    <property type="component" value="Unassembled WGS sequence"/>
</dbReference>
<accession>A0AAW1QVN9</accession>
<dbReference type="SUPFAM" id="SSF50621">
    <property type="entry name" value="Alanine racemase C-terminal domain-like"/>
    <property type="match status" value="1"/>
</dbReference>
<comment type="cofactor">
    <cofactor evidence="1 9">
        <name>pyridoxal 5'-phosphate</name>
        <dbReference type="ChEBI" id="CHEBI:597326"/>
    </cofactor>
</comment>
<evidence type="ECO:0000313" key="12">
    <source>
        <dbReference type="Proteomes" id="UP001445335"/>
    </source>
</evidence>
<dbReference type="AlphaFoldDB" id="A0AAW1QVN9"/>
<evidence type="ECO:0000256" key="6">
    <source>
        <dbReference type="ARBA" id="ARBA00034138"/>
    </source>
</evidence>
<evidence type="ECO:0000256" key="7">
    <source>
        <dbReference type="ARBA" id="ARBA00046672"/>
    </source>
</evidence>
<dbReference type="InterPro" id="IPR002433">
    <property type="entry name" value="Orn_de-COase"/>
</dbReference>
<dbReference type="GO" id="GO:0033387">
    <property type="term" value="P:putrescine biosynthetic process from arginine, via ornithine"/>
    <property type="evidence" value="ECO:0007669"/>
    <property type="project" value="TreeGrafter"/>
</dbReference>
<protein>
    <recommendedName>
        <fullName evidence="6">ornithine decarboxylase</fullName>
        <ecNumber evidence="6">4.1.1.17</ecNumber>
    </recommendedName>
</protein>
<dbReference type="PRINTS" id="PR01179">
    <property type="entry name" value="ODADCRBXLASE"/>
</dbReference>
<evidence type="ECO:0000256" key="1">
    <source>
        <dbReference type="ARBA" id="ARBA00001933"/>
    </source>
</evidence>
<comment type="subunit">
    <text evidence="7">Homodimer. Only the dimer is catalytically active, as the active sites are constructed of residues from both monomers.</text>
</comment>
<evidence type="ECO:0000313" key="11">
    <source>
        <dbReference type="EMBL" id="KAK9825350.1"/>
    </source>
</evidence>
<dbReference type="GO" id="GO:0005737">
    <property type="term" value="C:cytoplasm"/>
    <property type="evidence" value="ECO:0007669"/>
    <property type="project" value="TreeGrafter"/>
</dbReference>
<comment type="catalytic activity">
    <reaction evidence="8">
        <text>L-ornithine + H(+) = putrescine + CO2</text>
        <dbReference type="Rhea" id="RHEA:22964"/>
        <dbReference type="ChEBI" id="CHEBI:15378"/>
        <dbReference type="ChEBI" id="CHEBI:16526"/>
        <dbReference type="ChEBI" id="CHEBI:46911"/>
        <dbReference type="ChEBI" id="CHEBI:326268"/>
        <dbReference type="EC" id="4.1.1.17"/>
    </reaction>
</comment>
<evidence type="ECO:0000256" key="4">
    <source>
        <dbReference type="ARBA" id="ARBA00023239"/>
    </source>
</evidence>
<keyword evidence="12" id="KW-1185">Reference proteome</keyword>
<dbReference type="EC" id="4.1.1.17" evidence="6"/>
<evidence type="ECO:0000256" key="9">
    <source>
        <dbReference type="PIRSR" id="PIRSR600183-50"/>
    </source>
</evidence>
<reference evidence="11 12" key="1">
    <citation type="journal article" date="2024" name="Nat. Commun.">
        <title>Phylogenomics reveals the evolutionary origins of lichenization in chlorophyte algae.</title>
        <authorList>
            <person name="Puginier C."/>
            <person name="Libourel C."/>
            <person name="Otte J."/>
            <person name="Skaloud P."/>
            <person name="Haon M."/>
            <person name="Grisel S."/>
            <person name="Petersen M."/>
            <person name="Berrin J.G."/>
            <person name="Delaux P.M."/>
            <person name="Dal Grande F."/>
            <person name="Keller J."/>
        </authorList>
    </citation>
    <scope>NUCLEOTIDE SEQUENCE [LARGE SCALE GENOMIC DNA]</scope>
    <source>
        <strain evidence="11 12">SAG 245.80</strain>
    </source>
</reference>
<sequence length="425" mass="44672">MVAQLTRQRLLASPCEFSEVDAVLAQYSVTPLPGPAAVADFALARIRELALEETFFVVDLGMAARLHACFVGALPRVTPFYAVKCMPEPGLLRMLAALGAGFDCASAAELTAVLGMGVPPSRIIYAHPVKPPAQVRWAAESGVDLTTADTVGELEKLARWHPRTAVLLRIRADDPSASCCLGNKYGAEPIDAFGLLVAARSLGLDIAGVCFHVGSGATNPQAFTAAIASARKVFNMGAGLGFRMRLLDLGGGFVNRPGPDGLPCLGGVPAAINAALDAHFPDGAGVRVIAEPGRFFAEHTGTLLCAVHGKRERAAPNGGRHVDYWISDGIYGNLNGIYYDHLQPVAVPLRVHEPNASPEPTTASSSSLFGPTCDGADVVLSSCVLPELAVGDYVLFPGLGAYSWAGAADFNGFTCRDVRFMHVYS</sequence>
<dbReference type="InterPro" id="IPR022644">
    <property type="entry name" value="De-COase2_N"/>
</dbReference>
<comment type="caution">
    <text evidence="11">The sequence shown here is derived from an EMBL/GenBank/DDBJ whole genome shotgun (WGS) entry which is preliminary data.</text>
</comment>
<comment type="similarity">
    <text evidence="2">Belongs to the Orn/Lys/Arg decarboxylase class-II family.</text>
</comment>
<evidence type="ECO:0000259" key="10">
    <source>
        <dbReference type="Pfam" id="PF02784"/>
    </source>
</evidence>
<dbReference type="Gene3D" id="3.20.20.10">
    <property type="entry name" value="Alanine racemase"/>
    <property type="match status" value="1"/>
</dbReference>
<comment type="pathway">
    <text evidence="5">Amine and polyamine biosynthesis; putrescine biosynthesis via L-ornithine pathway; putrescine from L-ornithine: step 1/1.</text>
</comment>
<dbReference type="EMBL" id="JALJOU010000075">
    <property type="protein sequence ID" value="KAK9825350.1"/>
    <property type="molecule type" value="Genomic_DNA"/>
</dbReference>
<dbReference type="FunFam" id="3.20.20.10:FF:000005">
    <property type="entry name" value="Ornithine decarboxylase"/>
    <property type="match status" value="1"/>
</dbReference>
<dbReference type="InterPro" id="IPR000183">
    <property type="entry name" value="Orn/DAP/Arg_de-COase"/>
</dbReference>
<feature type="domain" description="Orn/DAP/Arg decarboxylase 2 N-terminal" evidence="10">
    <location>
        <begin position="67"/>
        <end position="297"/>
    </location>
</feature>
<feature type="modified residue" description="N6-(pyridoxal phosphate)lysine" evidence="9">
    <location>
        <position position="84"/>
    </location>
</feature>
<evidence type="ECO:0000256" key="5">
    <source>
        <dbReference type="ARBA" id="ARBA00034115"/>
    </source>
</evidence>
<dbReference type="PANTHER" id="PTHR11482:SF6">
    <property type="entry name" value="ORNITHINE DECARBOXYLASE 1-RELATED"/>
    <property type="match status" value="1"/>
</dbReference>
<keyword evidence="3 9" id="KW-0663">Pyridoxal phosphate</keyword>
<evidence type="ECO:0000256" key="2">
    <source>
        <dbReference type="ARBA" id="ARBA00008872"/>
    </source>
</evidence>
<gene>
    <name evidence="11" type="ORF">WJX81_001645</name>
</gene>
<dbReference type="GO" id="GO:0004586">
    <property type="term" value="F:ornithine decarboxylase activity"/>
    <property type="evidence" value="ECO:0007669"/>
    <property type="project" value="UniProtKB-EC"/>
</dbReference>
<dbReference type="InterPro" id="IPR009006">
    <property type="entry name" value="Ala_racemase/Decarboxylase_C"/>
</dbReference>
<evidence type="ECO:0000256" key="3">
    <source>
        <dbReference type="ARBA" id="ARBA00022898"/>
    </source>
</evidence>